<keyword evidence="2" id="KW-1185">Reference proteome</keyword>
<accession>A0AAV4Y6H3</accession>
<dbReference type="AlphaFoldDB" id="A0AAV4Y6H3"/>
<organism evidence="1 2">
    <name type="scientific">Caerostris extrusa</name>
    <name type="common">Bark spider</name>
    <name type="synonym">Caerostris bankana</name>
    <dbReference type="NCBI Taxonomy" id="172846"/>
    <lineage>
        <taxon>Eukaryota</taxon>
        <taxon>Metazoa</taxon>
        <taxon>Ecdysozoa</taxon>
        <taxon>Arthropoda</taxon>
        <taxon>Chelicerata</taxon>
        <taxon>Arachnida</taxon>
        <taxon>Araneae</taxon>
        <taxon>Araneomorphae</taxon>
        <taxon>Entelegynae</taxon>
        <taxon>Araneoidea</taxon>
        <taxon>Araneidae</taxon>
        <taxon>Caerostris</taxon>
    </lineage>
</organism>
<dbReference type="Proteomes" id="UP001054945">
    <property type="component" value="Unassembled WGS sequence"/>
</dbReference>
<sequence>MKSSLLWLTAHHHPAQQCLAAELDQLPGKKNQPSSYYSLGTTQTFPTCACPDLVPLQAHPFHHDSEHLIKVSTCLIGWQKHEFSSTAGCCILIVMKHILCMCLSYQPNSAAPSGTADRTPSYSCLQPHKPYSITLPDIVIKTARLTAYTPVCAC</sequence>
<dbReference type="EMBL" id="BPLR01001544">
    <property type="protein sequence ID" value="GIZ03046.1"/>
    <property type="molecule type" value="Genomic_DNA"/>
</dbReference>
<evidence type="ECO:0000313" key="2">
    <source>
        <dbReference type="Proteomes" id="UP001054945"/>
    </source>
</evidence>
<protein>
    <submittedName>
        <fullName evidence="1">Uncharacterized protein</fullName>
    </submittedName>
</protein>
<evidence type="ECO:0000313" key="1">
    <source>
        <dbReference type="EMBL" id="GIZ03046.1"/>
    </source>
</evidence>
<proteinExistence type="predicted"/>
<name>A0AAV4Y6H3_CAEEX</name>
<reference evidence="1 2" key="1">
    <citation type="submission" date="2021-06" db="EMBL/GenBank/DDBJ databases">
        <title>Caerostris extrusa draft genome.</title>
        <authorList>
            <person name="Kono N."/>
            <person name="Arakawa K."/>
        </authorList>
    </citation>
    <scope>NUCLEOTIDE SEQUENCE [LARGE SCALE GENOMIC DNA]</scope>
</reference>
<comment type="caution">
    <text evidence="1">The sequence shown here is derived from an EMBL/GenBank/DDBJ whole genome shotgun (WGS) entry which is preliminary data.</text>
</comment>
<gene>
    <name evidence="1" type="ORF">CEXT_678231</name>
</gene>